<reference evidence="1 2" key="1">
    <citation type="submission" date="2015-08" db="EMBL/GenBank/DDBJ databases">
        <title>Next Generation Sequencing and Analysis of the Genome of Puccinia sorghi L Schw, the Causal Agent of Maize Common Rust.</title>
        <authorList>
            <person name="Rochi L."/>
            <person name="Burguener G."/>
            <person name="Darino M."/>
            <person name="Turjanski A."/>
            <person name="Kreff E."/>
            <person name="Dieguez M.J."/>
            <person name="Sacco F."/>
        </authorList>
    </citation>
    <scope>NUCLEOTIDE SEQUENCE [LARGE SCALE GENOMIC DNA]</scope>
    <source>
        <strain evidence="1 2">RO10H11247</strain>
    </source>
</reference>
<organism evidence="1 2">
    <name type="scientific">Puccinia sorghi</name>
    <dbReference type="NCBI Taxonomy" id="27349"/>
    <lineage>
        <taxon>Eukaryota</taxon>
        <taxon>Fungi</taxon>
        <taxon>Dikarya</taxon>
        <taxon>Basidiomycota</taxon>
        <taxon>Pucciniomycotina</taxon>
        <taxon>Pucciniomycetes</taxon>
        <taxon>Pucciniales</taxon>
        <taxon>Pucciniaceae</taxon>
        <taxon>Puccinia</taxon>
    </lineage>
</organism>
<evidence type="ECO:0000313" key="1">
    <source>
        <dbReference type="EMBL" id="KNZ50273.1"/>
    </source>
</evidence>
<dbReference type="VEuPathDB" id="FungiDB:VP01_4510g1"/>
<comment type="caution">
    <text evidence="1">The sequence shown here is derived from an EMBL/GenBank/DDBJ whole genome shotgun (WGS) entry which is preliminary data.</text>
</comment>
<dbReference type="Proteomes" id="UP000037035">
    <property type="component" value="Unassembled WGS sequence"/>
</dbReference>
<accession>A0A0L6UP07</accession>
<proteinExistence type="predicted"/>
<sequence length="88" mass="10193">MVVSLCLYLIDFFKSNGIIELLWKTTQFKHQTTKAHNPFNIETKILGLILVSLSKFNLNLANMAMKLEGDTPEHLADSTFFQQQRYRS</sequence>
<keyword evidence="2" id="KW-1185">Reference proteome</keyword>
<evidence type="ECO:0000313" key="2">
    <source>
        <dbReference type="Proteomes" id="UP000037035"/>
    </source>
</evidence>
<name>A0A0L6UP07_9BASI</name>
<dbReference type="EMBL" id="LAVV01009625">
    <property type="protein sequence ID" value="KNZ50273.1"/>
    <property type="molecule type" value="Genomic_DNA"/>
</dbReference>
<gene>
    <name evidence="1" type="ORF">VP01_4510g1</name>
</gene>
<dbReference type="AlphaFoldDB" id="A0A0L6UP07"/>
<protein>
    <submittedName>
        <fullName evidence="1">Uncharacterized protein</fullName>
    </submittedName>
</protein>